<dbReference type="PROSITE" id="PS50830">
    <property type="entry name" value="TNASE_3"/>
    <property type="match status" value="1"/>
</dbReference>
<organism evidence="12 13">
    <name type="scientific">Phyllosticta capitalensis</name>
    <dbReference type="NCBI Taxonomy" id="121624"/>
    <lineage>
        <taxon>Eukaryota</taxon>
        <taxon>Fungi</taxon>
        <taxon>Dikarya</taxon>
        <taxon>Ascomycota</taxon>
        <taxon>Pezizomycotina</taxon>
        <taxon>Dothideomycetes</taxon>
        <taxon>Dothideomycetes incertae sedis</taxon>
        <taxon>Botryosphaeriales</taxon>
        <taxon>Phyllostictaceae</taxon>
        <taxon>Phyllosticta</taxon>
    </lineage>
</organism>
<dbReference type="PANTHER" id="PTHR12302">
    <property type="entry name" value="EBNA2 BINDING PROTEIN P100"/>
    <property type="match status" value="1"/>
</dbReference>
<keyword evidence="7" id="KW-0255">Endonuclease</keyword>
<evidence type="ECO:0000256" key="3">
    <source>
        <dbReference type="ARBA" id="ARBA00005435"/>
    </source>
</evidence>
<evidence type="ECO:0000256" key="1">
    <source>
        <dbReference type="ARBA" id="ARBA00004167"/>
    </source>
</evidence>
<evidence type="ECO:0000256" key="8">
    <source>
        <dbReference type="ARBA" id="ARBA00022801"/>
    </source>
</evidence>
<keyword evidence="9" id="KW-0106">Calcium</keyword>
<proteinExistence type="inferred from homology"/>
<evidence type="ECO:0000256" key="6">
    <source>
        <dbReference type="ARBA" id="ARBA00022722"/>
    </source>
</evidence>
<accession>A0ABR1YYT3</accession>
<evidence type="ECO:0000256" key="2">
    <source>
        <dbReference type="ARBA" id="ARBA00004173"/>
    </source>
</evidence>
<evidence type="ECO:0000256" key="5">
    <source>
        <dbReference type="ARBA" id="ARBA00014651"/>
    </source>
</evidence>
<evidence type="ECO:0000256" key="10">
    <source>
        <dbReference type="SAM" id="MobiDB-lite"/>
    </source>
</evidence>
<sequence length="284" mass="32447">MRWPWSKQDDDQESFLSWSKREDGSVDWDSTLTPRNLATSAAVTATSLLLIRFYKSYVRRIPSVNYIKPTYFRRKSLFGKVTRVGDADNFHLFHTPGGRLTGWGWLPWRKVPTSKQGLQSNTIHIRIAGVDAPELSHFGKPAQPYGQEAFEWLKDYILDRRVRAYIYRRDQYDRVVATVTVRRGLFRKDVGLEMLKNGLATVYEAKTGSEFGEFEDKYRAAEAKAKANKVGMWSGRSKLAQFFNKTKNSAELESPRAYKDRMKAAEQNAAKDGKSAKGKAAGKK</sequence>
<feature type="compositionally biased region" description="Basic and acidic residues" evidence="10">
    <location>
        <begin position="248"/>
        <end position="275"/>
    </location>
</feature>
<evidence type="ECO:0000313" key="12">
    <source>
        <dbReference type="EMBL" id="KAK8243837.1"/>
    </source>
</evidence>
<protein>
    <recommendedName>
        <fullName evidence="4">Probable endonuclease LCL3</fullName>
    </recommendedName>
    <alternativeName>
        <fullName evidence="5">Probable endonuclease lcl3</fullName>
    </alternativeName>
</protein>
<dbReference type="EMBL" id="JBBWRZ010000002">
    <property type="protein sequence ID" value="KAK8243837.1"/>
    <property type="molecule type" value="Genomic_DNA"/>
</dbReference>
<reference evidence="12 13" key="1">
    <citation type="submission" date="2024-04" db="EMBL/GenBank/DDBJ databases">
        <title>Phyllosticta paracitricarpa is synonymous to the EU quarantine fungus P. citricarpa based on phylogenomic analyses.</title>
        <authorList>
            <consortium name="Lawrence Berkeley National Laboratory"/>
            <person name="Van Ingen-Buijs V.A."/>
            <person name="Van Westerhoven A.C."/>
            <person name="Haridas S."/>
            <person name="Skiadas P."/>
            <person name="Martin F."/>
            <person name="Groenewald J.Z."/>
            <person name="Crous P.W."/>
            <person name="Seidl M.F."/>
        </authorList>
    </citation>
    <scope>NUCLEOTIDE SEQUENCE [LARGE SCALE GENOMIC DNA]</scope>
    <source>
        <strain evidence="12 13">CBS 123374</strain>
    </source>
</reference>
<dbReference type="Gene3D" id="2.40.50.90">
    <property type="match status" value="1"/>
</dbReference>
<gene>
    <name evidence="12" type="ORF">HDK90DRAFT_135413</name>
</gene>
<dbReference type="Proteomes" id="UP001492380">
    <property type="component" value="Unassembled WGS sequence"/>
</dbReference>
<comment type="similarity">
    <text evidence="3">Belongs to the LCL3 family.</text>
</comment>
<dbReference type="SMART" id="SM00318">
    <property type="entry name" value="SNc"/>
    <property type="match status" value="1"/>
</dbReference>
<keyword evidence="13" id="KW-1185">Reference proteome</keyword>
<comment type="subcellular location">
    <subcellularLocation>
        <location evidence="1">Membrane</location>
        <topology evidence="1">Single-pass membrane protein</topology>
    </subcellularLocation>
    <subcellularLocation>
        <location evidence="2">Mitochondrion</location>
    </subcellularLocation>
</comment>
<evidence type="ECO:0000256" key="9">
    <source>
        <dbReference type="ARBA" id="ARBA00022837"/>
    </source>
</evidence>
<name>A0ABR1YYT3_9PEZI</name>
<dbReference type="SUPFAM" id="SSF50199">
    <property type="entry name" value="Staphylococcal nuclease"/>
    <property type="match status" value="1"/>
</dbReference>
<dbReference type="Pfam" id="PF00565">
    <property type="entry name" value="SNase"/>
    <property type="match status" value="1"/>
</dbReference>
<keyword evidence="8" id="KW-0378">Hydrolase</keyword>
<evidence type="ECO:0000256" key="4">
    <source>
        <dbReference type="ARBA" id="ARBA00013404"/>
    </source>
</evidence>
<dbReference type="PANTHER" id="PTHR12302:SF3">
    <property type="entry name" value="SERINE_THREONINE-PROTEIN KINASE 31"/>
    <property type="match status" value="1"/>
</dbReference>
<evidence type="ECO:0000313" key="13">
    <source>
        <dbReference type="Proteomes" id="UP001492380"/>
    </source>
</evidence>
<dbReference type="InterPro" id="IPR016071">
    <property type="entry name" value="Staphylococal_nuclease_OB-fold"/>
</dbReference>
<feature type="domain" description="TNase-like" evidence="11">
    <location>
        <begin position="75"/>
        <end position="235"/>
    </location>
</feature>
<feature type="region of interest" description="Disordered" evidence="10">
    <location>
        <begin position="248"/>
        <end position="284"/>
    </location>
</feature>
<comment type="caution">
    <text evidence="12">The sequence shown here is derived from an EMBL/GenBank/DDBJ whole genome shotgun (WGS) entry which is preliminary data.</text>
</comment>
<keyword evidence="6" id="KW-0540">Nuclease</keyword>
<dbReference type="InterPro" id="IPR035437">
    <property type="entry name" value="SNase_OB-fold_sf"/>
</dbReference>
<evidence type="ECO:0000259" key="11">
    <source>
        <dbReference type="PROSITE" id="PS50830"/>
    </source>
</evidence>
<evidence type="ECO:0000256" key="7">
    <source>
        <dbReference type="ARBA" id="ARBA00022759"/>
    </source>
</evidence>